<reference evidence="1" key="1">
    <citation type="submission" date="2021-06" db="EMBL/GenBank/DDBJ databases">
        <authorList>
            <person name="Kallberg Y."/>
            <person name="Tangrot J."/>
            <person name="Rosling A."/>
        </authorList>
    </citation>
    <scope>NUCLEOTIDE SEQUENCE</scope>
    <source>
        <strain evidence="1">CL356</strain>
    </source>
</reference>
<accession>A0ACA9P9I6</accession>
<gene>
    <name evidence="1" type="ORF">ACOLOM_LOCUS9726</name>
</gene>
<dbReference type="Proteomes" id="UP000789525">
    <property type="component" value="Unassembled WGS sequence"/>
</dbReference>
<protein>
    <submittedName>
        <fullName evidence="1">2179_t:CDS:1</fullName>
    </submittedName>
</protein>
<feature type="non-terminal residue" evidence="1">
    <location>
        <position position="167"/>
    </location>
</feature>
<organism evidence="1 2">
    <name type="scientific">Acaulospora colombiana</name>
    <dbReference type="NCBI Taxonomy" id="27376"/>
    <lineage>
        <taxon>Eukaryota</taxon>
        <taxon>Fungi</taxon>
        <taxon>Fungi incertae sedis</taxon>
        <taxon>Mucoromycota</taxon>
        <taxon>Glomeromycotina</taxon>
        <taxon>Glomeromycetes</taxon>
        <taxon>Diversisporales</taxon>
        <taxon>Acaulosporaceae</taxon>
        <taxon>Acaulospora</taxon>
    </lineage>
</organism>
<evidence type="ECO:0000313" key="2">
    <source>
        <dbReference type="Proteomes" id="UP000789525"/>
    </source>
</evidence>
<feature type="non-terminal residue" evidence="1">
    <location>
        <position position="1"/>
    </location>
</feature>
<comment type="caution">
    <text evidence="1">The sequence shown here is derived from an EMBL/GenBank/DDBJ whole genome shotgun (WGS) entry which is preliminary data.</text>
</comment>
<dbReference type="EMBL" id="CAJVPT010029069">
    <property type="protein sequence ID" value="CAG8688869.1"/>
    <property type="molecule type" value="Genomic_DNA"/>
</dbReference>
<name>A0ACA9P9I6_9GLOM</name>
<proteinExistence type="predicted"/>
<evidence type="ECO:0000313" key="1">
    <source>
        <dbReference type="EMBL" id="CAG8688869.1"/>
    </source>
</evidence>
<keyword evidence="2" id="KW-1185">Reference proteome</keyword>
<sequence>DITVQLPLPLKADDLLAKPRRGKLPTRPPNNFLIFKTAYTRVLQSKGHWDLRMREVTSNAAQAWKIASPEVKEECGKLAGVAKKRHEEVYGPSPPRRRRNRRRQGRRMVTEDPAPQVSPSSSPSEDFTSSIAPSSIQVQTFYFNNLISSISGTGDWSGYEIDLQNSG</sequence>